<accession>A0A9N8DAK7</accession>
<name>A0A9N8DAK7_9STRA</name>
<comment type="caution">
    <text evidence="1">The sequence shown here is derived from an EMBL/GenBank/DDBJ whole genome shotgun (WGS) entry which is preliminary data.</text>
</comment>
<keyword evidence="2" id="KW-1185">Reference proteome</keyword>
<gene>
    <name evidence="1" type="ORF">SEMRO_66_G037161.1</name>
</gene>
<evidence type="ECO:0000313" key="2">
    <source>
        <dbReference type="Proteomes" id="UP001153069"/>
    </source>
</evidence>
<evidence type="ECO:0000313" key="1">
    <source>
        <dbReference type="EMBL" id="CAB9499667.1"/>
    </source>
</evidence>
<dbReference type="AlphaFoldDB" id="A0A9N8DAK7"/>
<dbReference type="EMBL" id="CAICTM010000065">
    <property type="protein sequence ID" value="CAB9499667.1"/>
    <property type="molecule type" value="Genomic_DNA"/>
</dbReference>
<dbReference type="Proteomes" id="UP001153069">
    <property type="component" value="Unassembled WGS sequence"/>
</dbReference>
<organism evidence="1 2">
    <name type="scientific">Seminavis robusta</name>
    <dbReference type="NCBI Taxonomy" id="568900"/>
    <lineage>
        <taxon>Eukaryota</taxon>
        <taxon>Sar</taxon>
        <taxon>Stramenopiles</taxon>
        <taxon>Ochrophyta</taxon>
        <taxon>Bacillariophyta</taxon>
        <taxon>Bacillariophyceae</taxon>
        <taxon>Bacillariophycidae</taxon>
        <taxon>Naviculales</taxon>
        <taxon>Naviculaceae</taxon>
        <taxon>Seminavis</taxon>
    </lineage>
</organism>
<dbReference type="OrthoDB" id="54226at2759"/>
<proteinExistence type="predicted"/>
<protein>
    <submittedName>
        <fullName evidence="1">Uncharacterized protein</fullName>
    </submittedName>
</protein>
<sequence length="218" mass="25554">MVTSQEIQQLGGVNQKRAEVEWAVSDLQRDKEDRDAEASGKMFKPAALAGALFFSVRSHQNPTTIQEDPSWDTLKQAQDAIGWHHLLKGRISKQFSQEQDRYLNMKKTATKRNNGLTWLTGLIDIIYKEWWKLWDMRNQDRHGHDMRTKSQAKKAQAIRQLTQFYEAYQQEVPEHLEWLFQIPLESRMQLNTPVIIQFLNTWEPVLQESHYTTALETG</sequence>
<reference evidence="1" key="1">
    <citation type="submission" date="2020-06" db="EMBL/GenBank/DDBJ databases">
        <authorList>
            <consortium name="Plant Systems Biology data submission"/>
        </authorList>
    </citation>
    <scope>NUCLEOTIDE SEQUENCE</scope>
    <source>
        <strain evidence="1">D6</strain>
    </source>
</reference>